<proteinExistence type="predicted"/>
<dbReference type="RefSeq" id="WP_220637042.1">
    <property type="nucleotide sequence ID" value="NZ_CAJQUM010000001.1"/>
</dbReference>
<gene>
    <name evidence="2" type="ORF">GTOL_13167</name>
</gene>
<sequence length="241" mass="26354">MWPYPRLIVHRLGGALAPENTLAGLAITARLGCMGVEFDVMLSKDGVPLVIHDETLERTTSGTGCVADHEADMLRQLDAGAKHHAAFAGEKIPTFAEVLDACQRHGILPNVEIKPARGFDVETAEATVRAVTEHWRGTTLPLLSSFSYAALERVRDIAPHLPRALEVVEIPADWQAQVRALGCVGFHASVEDNDLEMLRECRSHGLQMAIWTVNNRQQAEALFAAGMDAVFSDRPDLFPAE</sequence>
<keyword evidence="2" id="KW-0378">Hydrolase</keyword>
<protein>
    <submittedName>
        <fullName evidence="2">Glycerophosphoryl diester phosphodiesterase</fullName>
        <ecNumber evidence="2">3.1.4.46</ecNumber>
    </submittedName>
</protein>
<dbReference type="PROSITE" id="PS51704">
    <property type="entry name" value="GP_PDE"/>
    <property type="match status" value="1"/>
</dbReference>
<dbReference type="EC" id="3.1.4.46" evidence="2"/>
<name>A0A916N9Z5_9PROT</name>
<dbReference type="AlphaFoldDB" id="A0A916N9Z5"/>
<dbReference type="Proteomes" id="UP000742786">
    <property type="component" value="Unassembled WGS sequence"/>
</dbReference>
<evidence type="ECO:0000313" key="2">
    <source>
        <dbReference type="EMBL" id="CAG4885284.1"/>
    </source>
</evidence>
<dbReference type="SUPFAM" id="SSF51695">
    <property type="entry name" value="PLC-like phosphodiesterases"/>
    <property type="match status" value="1"/>
</dbReference>
<evidence type="ECO:0000313" key="3">
    <source>
        <dbReference type="Proteomes" id="UP000742786"/>
    </source>
</evidence>
<dbReference type="InterPro" id="IPR017946">
    <property type="entry name" value="PLC-like_Pdiesterase_TIM-brl"/>
</dbReference>
<dbReference type="PANTHER" id="PTHR46211">
    <property type="entry name" value="GLYCEROPHOSPHORYL DIESTER PHOSPHODIESTERASE"/>
    <property type="match status" value="1"/>
</dbReference>
<dbReference type="Pfam" id="PF03009">
    <property type="entry name" value="GDPD"/>
    <property type="match status" value="1"/>
</dbReference>
<accession>A0A916N9Z5</accession>
<feature type="domain" description="GP-PDE" evidence="1">
    <location>
        <begin position="5"/>
        <end position="241"/>
    </location>
</feature>
<dbReference type="NCBIfam" id="NF006989">
    <property type="entry name" value="PRK09454.1"/>
    <property type="match status" value="1"/>
</dbReference>
<organism evidence="2 3">
    <name type="scientific">Georgfuchsia toluolica</name>
    <dbReference type="NCBI Taxonomy" id="424218"/>
    <lineage>
        <taxon>Bacteria</taxon>
        <taxon>Pseudomonadati</taxon>
        <taxon>Pseudomonadota</taxon>
        <taxon>Betaproteobacteria</taxon>
        <taxon>Nitrosomonadales</taxon>
        <taxon>Sterolibacteriaceae</taxon>
        <taxon>Georgfuchsia</taxon>
    </lineage>
</organism>
<dbReference type="InterPro" id="IPR030395">
    <property type="entry name" value="GP_PDE_dom"/>
</dbReference>
<dbReference type="EMBL" id="CAJQUM010000001">
    <property type="protein sequence ID" value="CAG4885284.1"/>
    <property type="molecule type" value="Genomic_DNA"/>
</dbReference>
<reference evidence="2" key="1">
    <citation type="submission" date="2021-04" db="EMBL/GenBank/DDBJ databases">
        <authorList>
            <person name="Hornung B."/>
        </authorList>
    </citation>
    <scope>NUCLEOTIDE SEQUENCE</scope>
    <source>
        <strain evidence="2">G5G6</strain>
    </source>
</reference>
<dbReference type="Gene3D" id="3.20.20.190">
    <property type="entry name" value="Phosphatidylinositol (PI) phosphodiesterase"/>
    <property type="match status" value="1"/>
</dbReference>
<comment type="caution">
    <text evidence="2">The sequence shown here is derived from an EMBL/GenBank/DDBJ whole genome shotgun (WGS) entry which is preliminary data.</text>
</comment>
<keyword evidence="3" id="KW-1185">Reference proteome</keyword>
<dbReference type="PANTHER" id="PTHR46211:SF1">
    <property type="entry name" value="GLYCEROPHOSPHODIESTER PHOSPHODIESTERASE, CYTOPLASMIC"/>
    <property type="match status" value="1"/>
</dbReference>
<dbReference type="GO" id="GO:0006629">
    <property type="term" value="P:lipid metabolic process"/>
    <property type="evidence" value="ECO:0007669"/>
    <property type="project" value="InterPro"/>
</dbReference>
<dbReference type="GO" id="GO:0008889">
    <property type="term" value="F:glycerophosphodiester phosphodiesterase activity"/>
    <property type="evidence" value="ECO:0007669"/>
    <property type="project" value="UniProtKB-EC"/>
</dbReference>
<evidence type="ECO:0000259" key="1">
    <source>
        <dbReference type="PROSITE" id="PS51704"/>
    </source>
</evidence>